<evidence type="ECO:0000256" key="6">
    <source>
        <dbReference type="SAM" id="Phobius"/>
    </source>
</evidence>
<evidence type="ECO:0000256" key="1">
    <source>
        <dbReference type="ARBA" id="ARBA00004651"/>
    </source>
</evidence>
<keyword evidence="3 6" id="KW-0812">Transmembrane</keyword>
<dbReference type="Gene3D" id="1.20.1740.10">
    <property type="entry name" value="Amino acid/polyamine transporter I"/>
    <property type="match status" value="1"/>
</dbReference>
<comment type="caution">
    <text evidence="8">The sequence shown here is derived from an EMBL/GenBank/DDBJ whole genome shotgun (WGS) entry which is preliminary data.</text>
</comment>
<feature type="domain" description="PTS EIIA type-2" evidence="7">
    <location>
        <begin position="261"/>
        <end position="404"/>
    </location>
</feature>
<feature type="transmembrane region" description="Helical" evidence="6">
    <location>
        <begin position="110"/>
        <end position="131"/>
    </location>
</feature>
<evidence type="ECO:0000259" key="7">
    <source>
        <dbReference type="PROSITE" id="PS51094"/>
    </source>
</evidence>
<dbReference type="GO" id="GO:0005886">
    <property type="term" value="C:plasma membrane"/>
    <property type="evidence" value="ECO:0007669"/>
    <property type="project" value="UniProtKB-SubCell"/>
</dbReference>
<dbReference type="SUPFAM" id="SSF55804">
    <property type="entry name" value="Phoshotransferase/anion transport protein"/>
    <property type="match status" value="1"/>
</dbReference>
<gene>
    <name evidence="8" type="ORF">CH333_08320</name>
</gene>
<organism evidence="8 9">
    <name type="scientific">candidate division WOR-3 bacterium JGI_Cruoil_03_44_89</name>
    <dbReference type="NCBI Taxonomy" id="1973748"/>
    <lineage>
        <taxon>Bacteria</taxon>
        <taxon>Bacteria division WOR-3</taxon>
    </lineage>
</organism>
<dbReference type="Pfam" id="PF13520">
    <property type="entry name" value="AA_permease_2"/>
    <property type="match status" value="1"/>
</dbReference>
<dbReference type="Proteomes" id="UP000215215">
    <property type="component" value="Unassembled WGS sequence"/>
</dbReference>
<keyword evidence="4 6" id="KW-1133">Transmembrane helix</keyword>
<dbReference type="InterPro" id="IPR016152">
    <property type="entry name" value="PTrfase/Anion_transptr"/>
</dbReference>
<dbReference type="InterPro" id="IPR050367">
    <property type="entry name" value="APC_superfamily"/>
</dbReference>
<keyword evidence="2" id="KW-1003">Cell membrane</keyword>
<feature type="transmembrane region" description="Helical" evidence="6">
    <location>
        <begin position="12"/>
        <end position="36"/>
    </location>
</feature>
<proteinExistence type="predicted"/>
<feature type="non-terminal residue" evidence="8">
    <location>
        <position position="1"/>
    </location>
</feature>
<evidence type="ECO:0000256" key="4">
    <source>
        <dbReference type="ARBA" id="ARBA00022989"/>
    </source>
</evidence>
<dbReference type="InterPro" id="IPR002293">
    <property type="entry name" value="AA/rel_permease1"/>
</dbReference>
<dbReference type="PROSITE" id="PS51094">
    <property type="entry name" value="PTS_EIIA_TYPE_2"/>
    <property type="match status" value="1"/>
</dbReference>
<dbReference type="EMBL" id="NOZQ01000189">
    <property type="protein sequence ID" value="OYD14311.1"/>
    <property type="molecule type" value="Genomic_DNA"/>
</dbReference>
<evidence type="ECO:0000313" key="9">
    <source>
        <dbReference type="Proteomes" id="UP000215215"/>
    </source>
</evidence>
<dbReference type="GO" id="GO:0022857">
    <property type="term" value="F:transmembrane transporter activity"/>
    <property type="evidence" value="ECO:0007669"/>
    <property type="project" value="InterPro"/>
</dbReference>
<evidence type="ECO:0000256" key="2">
    <source>
        <dbReference type="ARBA" id="ARBA00022475"/>
    </source>
</evidence>
<evidence type="ECO:0000256" key="3">
    <source>
        <dbReference type="ARBA" id="ARBA00022692"/>
    </source>
</evidence>
<accession>A0A235BQ01</accession>
<dbReference type="PANTHER" id="PTHR42770">
    <property type="entry name" value="AMINO ACID TRANSPORTER-RELATED"/>
    <property type="match status" value="1"/>
</dbReference>
<dbReference type="PANTHER" id="PTHR42770:SF11">
    <property type="entry name" value="INNER MEMBRANE TRANSPORT PROTEIN YBAT"/>
    <property type="match status" value="1"/>
</dbReference>
<feature type="transmembrane region" description="Helical" evidence="6">
    <location>
        <begin position="172"/>
        <end position="190"/>
    </location>
</feature>
<comment type="subcellular location">
    <subcellularLocation>
        <location evidence="1">Cell membrane</location>
        <topology evidence="1">Multi-pass membrane protein</topology>
    </subcellularLocation>
</comment>
<reference evidence="8 9" key="1">
    <citation type="submission" date="2017-07" db="EMBL/GenBank/DDBJ databases">
        <title>Recovery of genomes from metagenomes via a dereplication, aggregation, and scoring strategy.</title>
        <authorList>
            <person name="Sieber C.M."/>
            <person name="Probst A.J."/>
            <person name="Sharrar A."/>
            <person name="Thomas B.C."/>
            <person name="Hess M."/>
            <person name="Tringe S.G."/>
            <person name="Banfield J.F."/>
        </authorList>
    </citation>
    <scope>NUCLEOTIDE SEQUENCE [LARGE SCALE GENOMIC DNA]</scope>
    <source>
        <strain evidence="8">JGI_Cruoil_03_44_89</strain>
    </source>
</reference>
<sequence>SEEVKDPKRTIPLGLILSFAVVLFLYLIVMFVTIGVTPKSIFSGSLTPISDGARRFSGMFGVVITAIGAILAFASTANAGILAASRVSFAMSRDRLLPSGFEKIGYRFRTPYVSILFTSGFIILSILFLNLEELVKAASTMHLVLFILNNLSLIVMRESKIRNYRPTFRCPFYPWMQIMGIIGYILLIFAMGKTPLLLTAGFIIFGVIWYFAYAKGRKARTSALVHLVERAAAKDIPSRSLENELREILLERDEIVEDRFDRLIKDCEILDIKGPLSLNEFFGKISSSLSRHLNIPQDELYKLFDKRERESTTALRPGLAVPHTIIPGAKKFEILLVRCKEGIRFSPTLPPVYVAFVFAGSRDERNFHLRTLMSIAQITQEPDFDKRWLHARNEEELRDIVLLSTRERDETFI</sequence>
<feature type="transmembrane region" description="Helical" evidence="6">
    <location>
        <begin position="137"/>
        <end position="156"/>
    </location>
</feature>
<dbReference type="Pfam" id="PF00359">
    <property type="entry name" value="PTS_EIIA_2"/>
    <property type="match status" value="1"/>
</dbReference>
<evidence type="ECO:0000256" key="5">
    <source>
        <dbReference type="ARBA" id="ARBA00023136"/>
    </source>
</evidence>
<feature type="transmembrane region" description="Helical" evidence="6">
    <location>
        <begin position="56"/>
        <end position="89"/>
    </location>
</feature>
<dbReference type="Gene3D" id="3.40.930.10">
    <property type="entry name" value="Mannitol-specific EII, Chain A"/>
    <property type="match status" value="1"/>
</dbReference>
<dbReference type="InterPro" id="IPR002178">
    <property type="entry name" value="PTS_EIIA_type-2_dom"/>
</dbReference>
<keyword evidence="5 6" id="KW-0472">Membrane</keyword>
<feature type="transmembrane region" description="Helical" evidence="6">
    <location>
        <begin position="196"/>
        <end position="213"/>
    </location>
</feature>
<name>A0A235BQ01_UNCW3</name>
<evidence type="ECO:0000313" key="8">
    <source>
        <dbReference type="EMBL" id="OYD14311.1"/>
    </source>
</evidence>
<dbReference type="AlphaFoldDB" id="A0A235BQ01"/>
<protein>
    <recommendedName>
        <fullName evidence="7">PTS EIIA type-2 domain-containing protein</fullName>
    </recommendedName>
</protein>